<dbReference type="KEGG" id="caz:CARG_09570"/>
<dbReference type="EMBL" id="CP006365">
    <property type="protein sequence ID" value="AGU16005.1"/>
    <property type="molecule type" value="Genomic_DNA"/>
</dbReference>
<dbReference type="STRING" id="1348662.CARG_09570"/>
<dbReference type="HOGENOM" id="CLU_157816_0_0_11"/>
<keyword evidence="2" id="KW-0812">Transmembrane</keyword>
<name>U3GWS6_9CORY</name>
<feature type="region of interest" description="Disordered" evidence="1">
    <location>
        <begin position="1"/>
        <end position="26"/>
    </location>
</feature>
<dbReference type="AlphaFoldDB" id="U3GWS6"/>
<dbReference type="PATRIC" id="fig|1348662.3.peg.1891"/>
<dbReference type="OrthoDB" id="5689045at2"/>
<evidence type="ECO:0000256" key="2">
    <source>
        <dbReference type="SAM" id="Phobius"/>
    </source>
</evidence>
<dbReference type="RefSeq" id="WP_021012402.1">
    <property type="nucleotide sequence ID" value="NC_022198.1"/>
</dbReference>
<keyword evidence="4" id="KW-1185">Reference proteome</keyword>
<evidence type="ECO:0000256" key="1">
    <source>
        <dbReference type="SAM" id="MobiDB-lite"/>
    </source>
</evidence>
<protein>
    <submittedName>
        <fullName evidence="3">Uncharacterized protein</fullName>
    </submittedName>
</protein>
<evidence type="ECO:0000313" key="3">
    <source>
        <dbReference type="EMBL" id="AGU16005.1"/>
    </source>
</evidence>
<dbReference type="Proteomes" id="UP000016943">
    <property type="component" value="Chromosome"/>
</dbReference>
<dbReference type="eggNOG" id="ENOG502ZVA2">
    <property type="taxonomic scope" value="Bacteria"/>
</dbReference>
<evidence type="ECO:0000313" key="4">
    <source>
        <dbReference type="Proteomes" id="UP000016943"/>
    </source>
</evidence>
<dbReference type="GeneID" id="78250634"/>
<feature type="transmembrane region" description="Helical" evidence="2">
    <location>
        <begin position="49"/>
        <end position="68"/>
    </location>
</feature>
<sequence length="152" mass="16713">MATNNPGGNPGATPHHGRNPKGDGQKSFMETLREVGGKELDPRRHESDLVVSVAGVVTGLMIAAIAVYKWFPVVSVVFLVCALIALWGRWVIRRQVLRDVADLATAKEGFAATGQEEYREFVRLRSQQMLTDNKALTAYGRSVVQDYAQWAG</sequence>
<keyword evidence="2" id="KW-1133">Transmembrane helix</keyword>
<proteinExistence type="predicted"/>
<reference evidence="3 4" key="1">
    <citation type="journal article" date="2013" name="Genome Announc.">
        <title>Whole-Genome Sequence of the Clinical Strain Corynebacterium argentoratense DSM 44202, Isolated from a Human Throat Specimen.</title>
        <authorList>
            <person name="Bomholt C."/>
            <person name="Glaub A."/>
            <person name="Gravermann K."/>
            <person name="Albersmeier A."/>
            <person name="Brinkrolf K."/>
            <person name="Ruckert C."/>
            <person name="Tauch A."/>
        </authorList>
    </citation>
    <scope>NUCLEOTIDE SEQUENCE [LARGE SCALE GENOMIC DNA]</scope>
    <source>
        <strain evidence="3">DSM 44202</strain>
    </source>
</reference>
<gene>
    <name evidence="3" type="ORF">CARG_09570</name>
</gene>
<keyword evidence="2" id="KW-0472">Membrane</keyword>
<accession>U3GWS6</accession>
<organism evidence="3 4">
    <name type="scientific">Corynebacterium argentoratense DSM 44202</name>
    <dbReference type="NCBI Taxonomy" id="1348662"/>
    <lineage>
        <taxon>Bacteria</taxon>
        <taxon>Bacillati</taxon>
        <taxon>Actinomycetota</taxon>
        <taxon>Actinomycetes</taxon>
        <taxon>Mycobacteriales</taxon>
        <taxon>Corynebacteriaceae</taxon>
        <taxon>Corynebacterium</taxon>
    </lineage>
</organism>
<feature type="transmembrane region" description="Helical" evidence="2">
    <location>
        <begin position="74"/>
        <end position="92"/>
    </location>
</feature>